<name>A0ABV7NNM9_9PSEU</name>
<dbReference type="EMBL" id="JBHRWK010000005">
    <property type="protein sequence ID" value="MFC3448403.1"/>
    <property type="molecule type" value="Genomic_DNA"/>
</dbReference>
<dbReference type="Gene3D" id="1.25.40.10">
    <property type="entry name" value="Tetratricopeptide repeat domain"/>
    <property type="match status" value="2"/>
</dbReference>
<comment type="caution">
    <text evidence="1">The sequence shown here is derived from an EMBL/GenBank/DDBJ whole genome shotgun (WGS) entry which is preliminary data.</text>
</comment>
<dbReference type="Gene3D" id="3.40.50.300">
    <property type="entry name" value="P-loop containing nucleotide triphosphate hydrolases"/>
    <property type="match status" value="1"/>
</dbReference>
<dbReference type="InterPro" id="IPR011990">
    <property type="entry name" value="TPR-like_helical_dom_sf"/>
</dbReference>
<organism evidence="1 2">
    <name type="scientific">Amycolatopsis speibonae</name>
    <dbReference type="NCBI Taxonomy" id="1450224"/>
    <lineage>
        <taxon>Bacteria</taxon>
        <taxon>Bacillati</taxon>
        <taxon>Actinomycetota</taxon>
        <taxon>Actinomycetes</taxon>
        <taxon>Pseudonocardiales</taxon>
        <taxon>Pseudonocardiaceae</taxon>
        <taxon>Amycolatopsis</taxon>
    </lineage>
</organism>
<reference evidence="2" key="1">
    <citation type="journal article" date="2019" name="Int. J. Syst. Evol. Microbiol.">
        <title>The Global Catalogue of Microorganisms (GCM) 10K type strain sequencing project: providing services to taxonomists for standard genome sequencing and annotation.</title>
        <authorList>
            <consortium name="The Broad Institute Genomics Platform"/>
            <consortium name="The Broad Institute Genome Sequencing Center for Infectious Disease"/>
            <person name="Wu L."/>
            <person name="Ma J."/>
        </authorList>
    </citation>
    <scope>NUCLEOTIDE SEQUENCE [LARGE SCALE GENOMIC DNA]</scope>
    <source>
        <strain evidence="2">CGMCC 4.7676</strain>
    </source>
</reference>
<dbReference type="SUPFAM" id="SSF52540">
    <property type="entry name" value="P-loop containing nucleoside triphosphate hydrolases"/>
    <property type="match status" value="1"/>
</dbReference>
<accession>A0ABV7NNM9</accession>
<dbReference type="RefSeq" id="WP_378237068.1">
    <property type="nucleotide sequence ID" value="NZ_JBHRWK010000005.1"/>
</dbReference>
<sequence>MPDNDPSAPTEADLPARVRWSSGFVGRRPQLRAIHDVLFGDTSPAVLVITGRPGIGKSGLAAQYARSRRNAYPGGIFWIGPFGQHPPEDFLSRFHLDLARVTKEKFGLDVRGVPLTRLRRVAGDRFSAGKALLVIDDLPVDLPPSVLDQLLIPSGQVATVLTSRVERSAWWAPALELGGLTPDDGLEFFSTETPPMDQADRETVLRFAERCSGQPWVLRGAANAISAGLEARALDTRPHDVEQTVRDELDRLDPAALSVLRVAAALAPVPVPPRLISEVLGLATEPRLPPFTDLADGGWQVHNVALDVLREDPTRLATFAFQAEPVVLDWLEQRLGDRPDFLIQHAEALAEWPVPNRARLLRPAADAYEALGDLAAAGEIRARILAIHPDCPEDLVAVARVELGCGLQPEAVDHAGKAAGLAEADQRVRLRAKLIAARALDELGRYSEAEQEFWTEHAPSAGDDVVDDEGFRLVLTTAVAWRLRGRPADAAALLEPILADPRGDFAEVVPIAKLEWARALHLAGQPRKARAVADEVVAAYRAAGREWHPDCTEAQAVHAEAILELDLSELKPAAPSWEWSAVALREVKARYEEEHGRDHPLTLAAAVRAGRALLAHGHPKRALATLTDTERDIVRVLEDDHPLRCRARHGMGLAHGMLREFGRQADILDSILEPQIRLLGVGHPETIESHLDLVIALVLSGRETSGREVALVEAAERGLASTMGPVAKLSAKVMTAKWVVRLPKPVLSLMTTLDRLP</sequence>
<evidence type="ECO:0008006" key="3">
    <source>
        <dbReference type="Google" id="ProtNLM"/>
    </source>
</evidence>
<dbReference type="InterPro" id="IPR027417">
    <property type="entry name" value="P-loop_NTPase"/>
</dbReference>
<evidence type="ECO:0000313" key="1">
    <source>
        <dbReference type="EMBL" id="MFC3448403.1"/>
    </source>
</evidence>
<proteinExistence type="predicted"/>
<protein>
    <recommendedName>
        <fullName evidence="3">NB-ARC domain-containing protein</fullName>
    </recommendedName>
</protein>
<keyword evidence="2" id="KW-1185">Reference proteome</keyword>
<gene>
    <name evidence="1" type="ORF">ACFOSH_03070</name>
</gene>
<evidence type="ECO:0000313" key="2">
    <source>
        <dbReference type="Proteomes" id="UP001595645"/>
    </source>
</evidence>
<dbReference type="Proteomes" id="UP001595645">
    <property type="component" value="Unassembled WGS sequence"/>
</dbReference>
<dbReference type="SUPFAM" id="SSF48452">
    <property type="entry name" value="TPR-like"/>
    <property type="match status" value="2"/>
</dbReference>